<evidence type="ECO:0000256" key="1">
    <source>
        <dbReference type="ARBA" id="ARBA00004123"/>
    </source>
</evidence>
<dbReference type="GO" id="GO:0043528">
    <property type="term" value="C:tRNA (m2G10) methyltransferase complex"/>
    <property type="evidence" value="ECO:0007669"/>
    <property type="project" value="EnsemblFungi"/>
</dbReference>
<keyword evidence="5" id="KW-0539">Nucleus</keyword>
<dbReference type="GO" id="GO:0008276">
    <property type="term" value="F:protein methyltransferase activity"/>
    <property type="evidence" value="ECO:0007669"/>
    <property type="project" value="EnsemblFungi"/>
</dbReference>
<dbReference type="PANTHER" id="PTHR12773:SF0">
    <property type="entry name" value="MULTIFUNCTIONAL METHYLTRANSFERASE SUBUNIT TRM112-LIKE PROTEIN"/>
    <property type="match status" value="1"/>
</dbReference>
<dbReference type="GO" id="GO:0005737">
    <property type="term" value="C:cytoplasm"/>
    <property type="evidence" value="ECO:0007669"/>
    <property type="project" value="UniProtKB-SubCell"/>
</dbReference>
<protein>
    <recommendedName>
        <fullName evidence="6">Multifunctional methyltransferase subunit trm112</fullName>
    </recommendedName>
    <alternativeName>
        <fullName evidence="7">eRF1 methyltransferase subunit trm112</fullName>
    </alternativeName>
</protein>
<dbReference type="AlphaFoldDB" id="A0A168A5G0"/>
<evidence type="ECO:0000313" key="8">
    <source>
        <dbReference type="EMBL" id="KZZ93485.1"/>
    </source>
</evidence>
<keyword evidence="9" id="KW-1185">Reference proteome</keyword>
<dbReference type="GO" id="GO:0030490">
    <property type="term" value="P:maturation of SSU-rRNA"/>
    <property type="evidence" value="ECO:0007669"/>
    <property type="project" value="EnsemblFungi"/>
</dbReference>
<dbReference type="GO" id="GO:0070476">
    <property type="term" value="P:rRNA (guanine-N7)-methylation"/>
    <property type="evidence" value="ECO:0007669"/>
    <property type="project" value="EnsemblFungi"/>
</dbReference>
<dbReference type="GO" id="GO:0046982">
    <property type="term" value="F:protein heterodimerization activity"/>
    <property type="evidence" value="ECO:0007669"/>
    <property type="project" value="InterPro"/>
</dbReference>
<evidence type="ECO:0000256" key="3">
    <source>
        <dbReference type="ARBA" id="ARBA00007980"/>
    </source>
</evidence>
<evidence type="ECO:0000256" key="4">
    <source>
        <dbReference type="ARBA" id="ARBA00022490"/>
    </source>
</evidence>
<keyword evidence="4" id="KW-0963">Cytoplasm</keyword>
<evidence type="ECO:0000256" key="6">
    <source>
        <dbReference type="ARBA" id="ARBA00069342"/>
    </source>
</evidence>
<dbReference type="GO" id="GO:0035657">
    <property type="term" value="C:eRF1 methyltransferase complex"/>
    <property type="evidence" value="ECO:0007669"/>
    <property type="project" value="EnsemblFungi"/>
</dbReference>
<comment type="similarity">
    <text evidence="3">Belongs to the TRM112 family.</text>
</comment>
<gene>
    <name evidence="8" type="ORF">AAP_02277</name>
</gene>
<name>A0A168A5G0_9EURO</name>
<dbReference type="PANTHER" id="PTHR12773">
    <property type="entry name" value="UPF0315 PROTEIN-RELATED"/>
    <property type="match status" value="1"/>
</dbReference>
<dbReference type="Proteomes" id="UP000242877">
    <property type="component" value="Unassembled WGS sequence"/>
</dbReference>
<evidence type="ECO:0000256" key="5">
    <source>
        <dbReference type="ARBA" id="ARBA00023242"/>
    </source>
</evidence>
<dbReference type="OrthoDB" id="2187549at2759"/>
<reference evidence="8 9" key="1">
    <citation type="journal article" date="2016" name="Genome Biol. Evol.">
        <title>Divergent and convergent evolution of fungal pathogenicity.</title>
        <authorList>
            <person name="Shang Y."/>
            <person name="Xiao G."/>
            <person name="Zheng P."/>
            <person name="Cen K."/>
            <person name="Zhan S."/>
            <person name="Wang C."/>
        </authorList>
    </citation>
    <scope>NUCLEOTIDE SEQUENCE [LARGE SCALE GENOMIC DNA]</scope>
    <source>
        <strain evidence="8 9">ARSEF 7405</strain>
    </source>
</reference>
<dbReference type="SUPFAM" id="SSF158997">
    <property type="entry name" value="Trm112p-like"/>
    <property type="match status" value="1"/>
</dbReference>
<dbReference type="InterPro" id="IPR039127">
    <property type="entry name" value="Trm112"/>
</dbReference>
<dbReference type="GO" id="GO:0000470">
    <property type="term" value="P:maturation of LSU-rRNA"/>
    <property type="evidence" value="ECO:0007669"/>
    <property type="project" value="EnsemblFungi"/>
</dbReference>
<comment type="caution">
    <text evidence="8">The sequence shown here is derived from an EMBL/GenBank/DDBJ whole genome shotgun (WGS) entry which is preliminary data.</text>
</comment>
<dbReference type="GO" id="GO:0016435">
    <property type="term" value="F:rRNA (guanine) methyltransferase activity"/>
    <property type="evidence" value="ECO:0007669"/>
    <property type="project" value="EnsemblFungi"/>
</dbReference>
<comment type="subcellular location">
    <subcellularLocation>
        <location evidence="2">Cytoplasm</location>
    </subcellularLocation>
    <subcellularLocation>
        <location evidence="1">Nucleus</location>
    </subcellularLocation>
</comment>
<dbReference type="VEuPathDB" id="FungiDB:AAP_02277"/>
<evidence type="ECO:0000256" key="2">
    <source>
        <dbReference type="ARBA" id="ARBA00004496"/>
    </source>
</evidence>
<dbReference type="Pfam" id="PF03966">
    <property type="entry name" value="Trm112p"/>
    <property type="match status" value="1"/>
</dbReference>
<evidence type="ECO:0000313" key="9">
    <source>
        <dbReference type="Proteomes" id="UP000242877"/>
    </source>
</evidence>
<evidence type="ECO:0000256" key="7">
    <source>
        <dbReference type="ARBA" id="ARBA00083044"/>
    </source>
</evidence>
<dbReference type="GO" id="GO:0160102">
    <property type="term" value="F:tRNA (guanine(10)-N2)-methyltransferase activity"/>
    <property type="evidence" value="ECO:0007669"/>
    <property type="project" value="EnsemblFungi"/>
</dbReference>
<dbReference type="GO" id="GO:0002098">
    <property type="term" value="P:tRNA wobble uridine modification"/>
    <property type="evidence" value="ECO:0007669"/>
    <property type="project" value="EnsemblFungi"/>
</dbReference>
<sequence length="126" mass="14210">MKVLTSNFVTCAVKACKSSSNSYPLHFQDAELEQEELEFHPEFMRNILPRLDWDALRISASELGFGSLTETKPEGDALNDEKLLRDLHKLLLETHVTEGKLVCGNCGHQYMIKEGIPNFLLPGHLV</sequence>
<dbReference type="GO" id="GO:0030488">
    <property type="term" value="P:tRNA methylation"/>
    <property type="evidence" value="ECO:0007669"/>
    <property type="project" value="EnsemblFungi"/>
</dbReference>
<organism evidence="8 9">
    <name type="scientific">Ascosphaera apis ARSEF 7405</name>
    <dbReference type="NCBI Taxonomy" id="392613"/>
    <lineage>
        <taxon>Eukaryota</taxon>
        <taxon>Fungi</taxon>
        <taxon>Dikarya</taxon>
        <taxon>Ascomycota</taxon>
        <taxon>Pezizomycotina</taxon>
        <taxon>Eurotiomycetes</taxon>
        <taxon>Eurotiomycetidae</taxon>
        <taxon>Onygenales</taxon>
        <taxon>Ascosphaeraceae</taxon>
        <taxon>Ascosphaera</taxon>
    </lineage>
</organism>
<proteinExistence type="inferred from homology"/>
<dbReference type="InterPro" id="IPR005651">
    <property type="entry name" value="Trm112-like"/>
</dbReference>
<dbReference type="Gene3D" id="2.20.25.10">
    <property type="match status" value="1"/>
</dbReference>
<dbReference type="EMBL" id="AZGZ01000008">
    <property type="protein sequence ID" value="KZZ93485.1"/>
    <property type="molecule type" value="Genomic_DNA"/>
</dbReference>
<dbReference type="FunFam" id="2.20.25.10:FF:000021">
    <property type="entry name" value="Multifunctional methyltransferase subunit trm112"/>
    <property type="match status" value="1"/>
</dbReference>
<dbReference type="GO" id="GO:0005634">
    <property type="term" value="C:nucleus"/>
    <property type="evidence" value="ECO:0007669"/>
    <property type="project" value="UniProtKB-SubCell"/>
</dbReference>
<accession>A0A168A5G0</accession>